<organism evidence="2 3">
    <name type="scientific">Actinoplanes siamensis</name>
    <dbReference type="NCBI Taxonomy" id="1223317"/>
    <lineage>
        <taxon>Bacteria</taxon>
        <taxon>Bacillati</taxon>
        <taxon>Actinomycetota</taxon>
        <taxon>Actinomycetes</taxon>
        <taxon>Micromonosporales</taxon>
        <taxon>Micromonosporaceae</taxon>
        <taxon>Actinoplanes</taxon>
    </lineage>
</organism>
<evidence type="ECO:0000313" key="2">
    <source>
        <dbReference type="EMBL" id="GIF05553.1"/>
    </source>
</evidence>
<accession>A0A919N720</accession>
<proteinExistence type="predicted"/>
<evidence type="ECO:0000256" key="1">
    <source>
        <dbReference type="SAM" id="MobiDB-lite"/>
    </source>
</evidence>
<feature type="region of interest" description="Disordered" evidence="1">
    <location>
        <begin position="23"/>
        <end position="46"/>
    </location>
</feature>
<dbReference type="AlphaFoldDB" id="A0A919N720"/>
<protein>
    <submittedName>
        <fullName evidence="2">Uncharacterized protein</fullName>
    </submittedName>
</protein>
<reference evidence="2" key="1">
    <citation type="submission" date="2021-01" db="EMBL/GenBank/DDBJ databases">
        <title>Whole genome shotgun sequence of Actinoplanes siamensis NBRC 109076.</title>
        <authorList>
            <person name="Komaki H."/>
            <person name="Tamura T."/>
        </authorList>
    </citation>
    <scope>NUCLEOTIDE SEQUENCE</scope>
    <source>
        <strain evidence="2">NBRC 109076</strain>
    </source>
</reference>
<gene>
    <name evidence="2" type="ORF">Asi03nite_30910</name>
</gene>
<keyword evidence="3" id="KW-1185">Reference proteome</keyword>
<name>A0A919N720_9ACTN</name>
<evidence type="ECO:0000313" key="3">
    <source>
        <dbReference type="Proteomes" id="UP000629619"/>
    </source>
</evidence>
<dbReference type="Proteomes" id="UP000629619">
    <property type="component" value="Unassembled WGS sequence"/>
</dbReference>
<comment type="caution">
    <text evidence="2">The sequence shown here is derived from an EMBL/GenBank/DDBJ whole genome shotgun (WGS) entry which is preliminary data.</text>
</comment>
<sequence>MAAFERQGGEAALFHEVSHQASAGERELHDEVSTLADPDDTGVGKRTSERLKIGKLWIERIQGVQSDGAGERSHDWSTRLSVRRAWRLDAAAYAAASVEDRFAQR</sequence>
<dbReference type="EMBL" id="BOMW01000027">
    <property type="protein sequence ID" value="GIF05553.1"/>
    <property type="molecule type" value="Genomic_DNA"/>
</dbReference>